<proteinExistence type="predicted"/>
<evidence type="ECO:0000256" key="1">
    <source>
        <dbReference type="SAM" id="Phobius"/>
    </source>
</evidence>
<gene>
    <name evidence="2" type="ORF">FHP25_25065</name>
</gene>
<evidence type="ECO:0000313" key="2">
    <source>
        <dbReference type="EMBL" id="TXL72570.1"/>
    </source>
</evidence>
<organism evidence="2 3">
    <name type="scientific">Vineibacter terrae</name>
    <dbReference type="NCBI Taxonomy" id="2586908"/>
    <lineage>
        <taxon>Bacteria</taxon>
        <taxon>Pseudomonadati</taxon>
        <taxon>Pseudomonadota</taxon>
        <taxon>Alphaproteobacteria</taxon>
        <taxon>Hyphomicrobiales</taxon>
        <taxon>Vineibacter</taxon>
    </lineage>
</organism>
<feature type="transmembrane region" description="Helical" evidence="1">
    <location>
        <begin position="44"/>
        <end position="63"/>
    </location>
</feature>
<sequence>MGMPRVEAFGWPAYVILWGFGVVALVVPPILLATIAAAMGAPWLTAYGIVQAAWAIVFARWLTGQ</sequence>
<keyword evidence="1" id="KW-0472">Membrane</keyword>
<reference evidence="2 3" key="1">
    <citation type="submission" date="2019-06" db="EMBL/GenBank/DDBJ databases">
        <title>New taxonomy in bacterial strain CC-CFT640, isolated from vineyard.</title>
        <authorList>
            <person name="Lin S.-Y."/>
            <person name="Tsai C.-F."/>
            <person name="Young C.-C."/>
        </authorList>
    </citation>
    <scope>NUCLEOTIDE SEQUENCE [LARGE SCALE GENOMIC DNA]</scope>
    <source>
        <strain evidence="2 3">CC-CFT640</strain>
    </source>
</reference>
<keyword evidence="3" id="KW-1185">Reference proteome</keyword>
<evidence type="ECO:0000313" key="3">
    <source>
        <dbReference type="Proteomes" id="UP000321638"/>
    </source>
</evidence>
<dbReference type="RefSeq" id="WP_147849729.1">
    <property type="nucleotide sequence ID" value="NZ_VDUZ01000032.1"/>
</dbReference>
<accession>A0A5C8PGU4</accession>
<protein>
    <submittedName>
        <fullName evidence="2">Uncharacterized protein</fullName>
    </submittedName>
</protein>
<dbReference type="AlphaFoldDB" id="A0A5C8PGU4"/>
<name>A0A5C8PGU4_9HYPH</name>
<keyword evidence="1" id="KW-1133">Transmembrane helix</keyword>
<dbReference type="Proteomes" id="UP000321638">
    <property type="component" value="Unassembled WGS sequence"/>
</dbReference>
<keyword evidence="1" id="KW-0812">Transmembrane</keyword>
<feature type="transmembrane region" description="Helical" evidence="1">
    <location>
        <begin position="12"/>
        <end position="38"/>
    </location>
</feature>
<comment type="caution">
    <text evidence="2">The sequence shown here is derived from an EMBL/GenBank/DDBJ whole genome shotgun (WGS) entry which is preliminary data.</text>
</comment>
<dbReference type="EMBL" id="VDUZ01000032">
    <property type="protein sequence ID" value="TXL72570.1"/>
    <property type="molecule type" value="Genomic_DNA"/>
</dbReference>